<dbReference type="Proteomes" id="UP000291084">
    <property type="component" value="Chromosome 6"/>
</dbReference>
<evidence type="ECO:0000313" key="1">
    <source>
        <dbReference type="EMBL" id="BAT89133.1"/>
    </source>
</evidence>
<organism evidence="1 2">
    <name type="scientific">Vigna angularis var. angularis</name>
    <dbReference type="NCBI Taxonomy" id="157739"/>
    <lineage>
        <taxon>Eukaryota</taxon>
        <taxon>Viridiplantae</taxon>
        <taxon>Streptophyta</taxon>
        <taxon>Embryophyta</taxon>
        <taxon>Tracheophyta</taxon>
        <taxon>Spermatophyta</taxon>
        <taxon>Magnoliopsida</taxon>
        <taxon>eudicotyledons</taxon>
        <taxon>Gunneridae</taxon>
        <taxon>Pentapetalae</taxon>
        <taxon>rosids</taxon>
        <taxon>fabids</taxon>
        <taxon>Fabales</taxon>
        <taxon>Fabaceae</taxon>
        <taxon>Papilionoideae</taxon>
        <taxon>50 kb inversion clade</taxon>
        <taxon>NPAAA clade</taxon>
        <taxon>indigoferoid/millettioid clade</taxon>
        <taxon>Phaseoleae</taxon>
        <taxon>Vigna</taxon>
    </lineage>
</organism>
<keyword evidence="2" id="KW-1185">Reference proteome</keyword>
<gene>
    <name evidence="1" type="primary">Vigan.06G001200</name>
    <name evidence="1" type="ORF">VIGAN_06001200</name>
</gene>
<protein>
    <submittedName>
        <fullName evidence="1">Uncharacterized protein</fullName>
    </submittedName>
</protein>
<accession>A0A0S3S8M9</accession>
<name>A0A0S3S8M9_PHAAN</name>
<dbReference type="EMBL" id="AP015039">
    <property type="protein sequence ID" value="BAT89133.1"/>
    <property type="molecule type" value="Genomic_DNA"/>
</dbReference>
<sequence>MFHRATNLESPKQKLKKLNGTRHLESFVEHEVHLERLIRNSLSFQGITCIQAIHIRLEFAPRNITPPPFVQSHEPLIHSPLLYYSINSYSITASK</sequence>
<reference evidence="1 2" key="1">
    <citation type="journal article" date="2015" name="Sci. Rep.">
        <title>The power of single molecule real-time sequencing technology in the de novo assembly of a eukaryotic genome.</title>
        <authorList>
            <person name="Sakai H."/>
            <person name="Naito K."/>
            <person name="Ogiso-Tanaka E."/>
            <person name="Takahashi Y."/>
            <person name="Iseki K."/>
            <person name="Muto C."/>
            <person name="Satou K."/>
            <person name="Teruya K."/>
            <person name="Shiroma A."/>
            <person name="Shimoji M."/>
            <person name="Hirano T."/>
            <person name="Itoh T."/>
            <person name="Kaga A."/>
            <person name="Tomooka N."/>
        </authorList>
    </citation>
    <scope>NUCLEOTIDE SEQUENCE [LARGE SCALE GENOMIC DNA]</scope>
    <source>
        <strain evidence="2">cv. Shumari</strain>
    </source>
</reference>
<dbReference type="AlphaFoldDB" id="A0A0S3S8M9"/>
<evidence type="ECO:0000313" key="2">
    <source>
        <dbReference type="Proteomes" id="UP000291084"/>
    </source>
</evidence>
<proteinExistence type="predicted"/>